<organism evidence="2 3">
    <name type="scientific">Racocetra fulgida</name>
    <dbReference type="NCBI Taxonomy" id="60492"/>
    <lineage>
        <taxon>Eukaryota</taxon>
        <taxon>Fungi</taxon>
        <taxon>Fungi incertae sedis</taxon>
        <taxon>Mucoromycota</taxon>
        <taxon>Glomeromycotina</taxon>
        <taxon>Glomeromycetes</taxon>
        <taxon>Diversisporales</taxon>
        <taxon>Gigasporaceae</taxon>
        <taxon>Racocetra</taxon>
    </lineage>
</organism>
<dbReference type="AlphaFoldDB" id="A0A9N9HPN2"/>
<evidence type="ECO:0000313" key="2">
    <source>
        <dbReference type="EMBL" id="CAG8699668.1"/>
    </source>
</evidence>
<keyword evidence="3" id="KW-1185">Reference proteome</keyword>
<evidence type="ECO:0000256" key="1">
    <source>
        <dbReference type="SAM" id="MobiDB-lite"/>
    </source>
</evidence>
<comment type="caution">
    <text evidence="2">The sequence shown here is derived from an EMBL/GenBank/DDBJ whole genome shotgun (WGS) entry which is preliminary data.</text>
</comment>
<dbReference type="EMBL" id="CAJVPZ010020306">
    <property type="protein sequence ID" value="CAG8699668.1"/>
    <property type="molecule type" value="Genomic_DNA"/>
</dbReference>
<proteinExistence type="predicted"/>
<gene>
    <name evidence="2" type="ORF">RFULGI_LOCUS10353</name>
</gene>
<feature type="region of interest" description="Disordered" evidence="1">
    <location>
        <begin position="195"/>
        <end position="218"/>
    </location>
</feature>
<dbReference type="OrthoDB" id="2357150at2759"/>
<protein>
    <submittedName>
        <fullName evidence="2">7184_t:CDS:1</fullName>
    </submittedName>
</protein>
<name>A0A9N9HPN2_9GLOM</name>
<feature type="non-terminal residue" evidence="2">
    <location>
        <position position="218"/>
    </location>
</feature>
<feature type="region of interest" description="Disordered" evidence="1">
    <location>
        <begin position="168"/>
        <end position="187"/>
    </location>
</feature>
<accession>A0A9N9HPN2</accession>
<reference evidence="2" key="1">
    <citation type="submission" date="2021-06" db="EMBL/GenBank/DDBJ databases">
        <authorList>
            <person name="Kallberg Y."/>
            <person name="Tangrot J."/>
            <person name="Rosling A."/>
        </authorList>
    </citation>
    <scope>NUCLEOTIDE SEQUENCE</scope>
    <source>
        <strain evidence="2">IN212</strain>
    </source>
</reference>
<sequence length="218" mass="24956">GMGRYTPSPSVFNTSSEIDEYVSQTIVGNYSKTEKYLLELLKLRSEDYETFRDPNRPITHFIYLMCQRISDVSHQLLVLLHCFDYAWLNKSDSAAYVLKPCSQYEDDVRQNFVLPGHVRLIKELIQNVGKNQLAELKSFDAVNSFIIVDDNDQPFGELNHSMIETTNVPESDSELLDNESNESNSDDLLTNELLDNESNESNSDDLLTNELLDNESNE</sequence>
<feature type="compositionally biased region" description="Acidic residues" evidence="1">
    <location>
        <begin position="171"/>
        <end position="180"/>
    </location>
</feature>
<evidence type="ECO:0000313" key="3">
    <source>
        <dbReference type="Proteomes" id="UP000789396"/>
    </source>
</evidence>
<feature type="non-terminal residue" evidence="2">
    <location>
        <position position="1"/>
    </location>
</feature>
<dbReference type="Proteomes" id="UP000789396">
    <property type="component" value="Unassembled WGS sequence"/>
</dbReference>
<feature type="compositionally biased region" description="Low complexity" evidence="1">
    <location>
        <begin position="199"/>
        <end position="211"/>
    </location>
</feature>